<evidence type="ECO:0000313" key="2">
    <source>
        <dbReference type="EMBL" id="OAE33591.1"/>
    </source>
</evidence>
<keyword evidence="3" id="KW-1185">Reference proteome</keyword>
<evidence type="ECO:0000313" key="3">
    <source>
        <dbReference type="Proteomes" id="UP000077202"/>
    </source>
</evidence>
<feature type="region of interest" description="Disordered" evidence="1">
    <location>
        <begin position="73"/>
        <end position="106"/>
    </location>
</feature>
<evidence type="ECO:0000256" key="1">
    <source>
        <dbReference type="SAM" id="MobiDB-lite"/>
    </source>
</evidence>
<gene>
    <name evidence="2" type="ORF">AXG93_3955s1000</name>
</gene>
<proteinExistence type="predicted"/>
<name>A0A176WLV0_MARPO</name>
<dbReference type="AlphaFoldDB" id="A0A176WLV0"/>
<dbReference type="EMBL" id="LVLJ01000602">
    <property type="protein sequence ID" value="OAE33591.1"/>
    <property type="molecule type" value="Genomic_DNA"/>
</dbReference>
<reference evidence="2" key="1">
    <citation type="submission" date="2016-03" db="EMBL/GenBank/DDBJ databases">
        <title>Mechanisms controlling the formation of the plant cell surface in tip-growing cells are functionally conserved among land plants.</title>
        <authorList>
            <person name="Honkanen S."/>
            <person name="Jones V.A."/>
            <person name="Morieri G."/>
            <person name="Champion C."/>
            <person name="Hetherington A.J."/>
            <person name="Kelly S."/>
            <person name="Saint-Marcoux D."/>
            <person name="Proust H."/>
            <person name="Prescott H."/>
            <person name="Dolan L."/>
        </authorList>
    </citation>
    <scope>NUCLEOTIDE SEQUENCE [LARGE SCALE GENOMIC DNA]</scope>
    <source>
        <tissue evidence="2">Whole gametophyte</tissue>
    </source>
</reference>
<accession>A0A176WLV0</accession>
<comment type="caution">
    <text evidence="2">The sequence shown here is derived from an EMBL/GenBank/DDBJ whole genome shotgun (WGS) entry which is preliminary data.</text>
</comment>
<protein>
    <submittedName>
        <fullName evidence="2">Uncharacterized protein</fullName>
    </submittedName>
</protein>
<organism evidence="2 3">
    <name type="scientific">Marchantia polymorpha subsp. ruderalis</name>
    <dbReference type="NCBI Taxonomy" id="1480154"/>
    <lineage>
        <taxon>Eukaryota</taxon>
        <taxon>Viridiplantae</taxon>
        <taxon>Streptophyta</taxon>
        <taxon>Embryophyta</taxon>
        <taxon>Marchantiophyta</taxon>
        <taxon>Marchantiopsida</taxon>
        <taxon>Marchantiidae</taxon>
        <taxon>Marchantiales</taxon>
        <taxon>Marchantiaceae</taxon>
        <taxon>Marchantia</taxon>
    </lineage>
</organism>
<sequence length="106" mass="12099">MSDWEQVLGRCAGEEGNLLFDSESVQLSKEEEAAFDALFKNRRSRKNGYKTPEEKIQFSLLSRMNPGRLVKDVEVDTDSDKVPAITPPGRLRTEEEQRGARATRKR</sequence>
<dbReference type="Proteomes" id="UP000077202">
    <property type="component" value="Unassembled WGS sequence"/>
</dbReference>